<proteinExistence type="predicted"/>
<name>A0A0V1C4V9_TRIBR</name>
<organism evidence="2 3">
    <name type="scientific">Trichinella britovi</name>
    <name type="common">Parasitic roundworm</name>
    <dbReference type="NCBI Taxonomy" id="45882"/>
    <lineage>
        <taxon>Eukaryota</taxon>
        <taxon>Metazoa</taxon>
        <taxon>Ecdysozoa</taxon>
        <taxon>Nematoda</taxon>
        <taxon>Enoplea</taxon>
        <taxon>Dorylaimia</taxon>
        <taxon>Trichinellida</taxon>
        <taxon>Trichinellidae</taxon>
        <taxon>Trichinella</taxon>
    </lineage>
</organism>
<protein>
    <submittedName>
        <fullName evidence="2">Uncharacterized protein</fullName>
    </submittedName>
</protein>
<dbReference type="AlphaFoldDB" id="A0A0V1C4V9"/>
<feature type="non-terminal residue" evidence="2">
    <location>
        <position position="1"/>
    </location>
</feature>
<evidence type="ECO:0000313" key="3">
    <source>
        <dbReference type="Proteomes" id="UP000054653"/>
    </source>
</evidence>
<reference evidence="2 3" key="1">
    <citation type="submission" date="2015-01" db="EMBL/GenBank/DDBJ databases">
        <title>Evolution of Trichinella species and genotypes.</title>
        <authorList>
            <person name="Korhonen P.K."/>
            <person name="Edoardo P."/>
            <person name="Giuseppe L.R."/>
            <person name="Gasser R.B."/>
        </authorList>
    </citation>
    <scope>NUCLEOTIDE SEQUENCE [LARGE SCALE GENOMIC DNA]</scope>
    <source>
        <strain evidence="2">ISS120</strain>
    </source>
</reference>
<evidence type="ECO:0000313" key="1">
    <source>
        <dbReference type="EMBL" id="KRY44000.1"/>
    </source>
</evidence>
<sequence length="50" mass="5658">LKVVKVFVCTAHCRAATLGLVFQKIYVQSMIKNLHENFGKQAVAYHLPEL</sequence>
<keyword evidence="3" id="KW-1185">Reference proteome</keyword>
<dbReference type="EMBL" id="JYDI01000747">
    <property type="protein sequence ID" value="KRY44060.1"/>
    <property type="molecule type" value="Genomic_DNA"/>
</dbReference>
<dbReference type="EMBL" id="JYDI01000781">
    <property type="protein sequence ID" value="KRY44000.1"/>
    <property type="molecule type" value="Genomic_DNA"/>
</dbReference>
<gene>
    <name evidence="2" type="ORF">T03_11098</name>
    <name evidence="1" type="ORF">T03_6702</name>
</gene>
<evidence type="ECO:0000313" key="2">
    <source>
        <dbReference type="EMBL" id="KRY44060.1"/>
    </source>
</evidence>
<dbReference type="Proteomes" id="UP000054653">
    <property type="component" value="Unassembled WGS sequence"/>
</dbReference>
<comment type="caution">
    <text evidence="2">The sequence shown here is derived from an EMBL/GenBank/DDBJ whole genome shotgun (WGS) entry which is preliminary data.</text>
</comment>
<accession>A0A0V1C4V9</accession>